<dbReference type="AlphaFoldDB" id="A0A6G9YFS4"/>
<dbReference type="InterPro" id="IPR007061">
    <property type="entry name" value="MST-like"/>
</dbReference>
<protein>
    <submittedName>
        <fullName evidence="1">DUF664 domain-containing protein</fullName>
    </submittedName>
</protein>
<name>A0A6G9YFS4_9NOCA</name>
<dbReference type="Gene3D" id="1.20.120.450">
    <property type="entry name" value="dinb family like domain"/>
    <property type="match status" value="1"/>
</dbReference>
<dbReference type="InterPro" id="IPR034660">
    <property type="entry name" value="DinB/YfiT-like"/>
</dbReference>
<evidence type="ECO:0000313" key="2">
    <source>
        <dbReference type="Proteomes" id="UP000503540"/>
    </source>
</evidence>
<keyword evidence="2" id="KW-1185">Reference proteome</keyword>
<dbReference type="SUPFAM" id="SSF109854">
    <property type="entry name" value="DinB/YfiT-like putative metalloenzymes"/>
    <property type="match status" value="1"/>
</dbReference>
<evidence type="ECO:0000313" key="1">
    <source>
        <dbReference type="EMBL" id="QIS11896.1"/>
    </source>
</evidence>
<organism evidence="1 2">
    <name type="scientific">Nocardia arthritidis</name>
    <dbReference type="NCBI Taxonomy" id="228602"/>
    <lineage>
        <taxon>Bacteria</taxon>
        <taxon>Bacillati</taxon>
        <taxon>Actinomycetota</taxon>
        <taxon>Actinomycetes</taxon>
        <taxon>Mycobacteriales</taxon>
        <taxon>Nocardiaceae</taxon>
        <taxon>Nocardia</taxon>
    </lineage>
</organism>
<dbReference type="EMBL" id="CP046172">
    <property type="protein sequence ID" value="QIS11896.1"/>
    <property type="molecule type" value="Genomic_DNA"/>
</dbReference>
<sequence>MGPRPGLSNPITSCPAAVSIRATASPLGSVAPVIMIRMAPPTNLPGGNSALASRIRVSGIPELSHSVDADGIGMRPVGFRQIHATPPARRRYSRRMTWIAPDIQRTSPPLIADERPMLQAWLDTHRQTLLWKCSGLEAEQLRQRCVAPSTLSLLGLVRHMTEVERGWFRRTARGESIDYIYCSEDNWDGDLDDIADADPAATFAAFRSEIELADAAVADMSLDATFKHPRRPESEYSLRWVYIHMIEEYARHNGHADFLRERIDGATGD</sequence>
<proteinExistence type="predicted"/>
<dbReference type="Pfam" id="PF04978">
    <property type="entry name" value="MST"/>
    <property type="match status" value="1"/>
</dbReference>
<gene>
    <name evidence="1" type="ORF">F5544_20155</name>
</gene>
<dbReference type="KEGG" id="nah:F5544_20155"/>
<dbReference type="Proteomes" id="UP000503540">
    <property type="component" value="Chromosome"/>
</dbReference>
<reference evidence="1 2" key="1">
    <citation type="journal article" date="2019" name="ACS Chem. Biol.">
        <title>Identification and Mobilization of a Cryptic Antibiotic Biosynthesis Gene Locus from a Human-Pathogenic Nocardia Isolate.</title>
        <authorList>
            <person name="Herisse M."/>
            <person name="Ishida K."/>
            <person name="Porter J.L."/>
            <person name="Howden B."/>
            <person name="Hertweck C."/>
            <person name="Stinear T.P."/>
            <person name="Pidot S.J."/>
        </authorList>
    </citation>
    <scope>NUCLEOTIDE SEQUENCE [LARGE SCALE GENOMIC DNA]</scope>
    <source>
        <strain evidence="1 2">AUSMDU00012717</strain>
    </source>
</reference>
<accession>A0A6G9YFS4</accession>